<name>A0A9E2KKG3_9FIRM</name>
<proteinExistence type="predicted"/>
<feature type="non-terminal residue" evidence="1">
    <location>
        <position position="77"/>
    </location>
</feature>
<reference evidence="1" key="2">
    <citation type="submission" date="2021-04" db="EMBL/GenBank/DDBJ databases">
        <authorList>
            <person name="Gilroy R."/>
        </authorList>
    </citation>
    <scope>NUCLEOTIDE SEQUENCE</scope>
    <source>
        <strain evidence="1">742</strain>
    </source>
</reference>
<dbReference type="EMBL" id="JAHLFH010000080">
    <property type="protein sequence ID" value="MBU3819513.1"/>
    <property type="molecule type" value="Genomic_DNA"/>
</dbReference>
<evidence type="ECO:0000313" key="1">
    <source>
        <dbReference type="EMBL" id="MBU3819513.1"/>
    </source>
</evidence>
<reference evidence="1" key="1">
    <citation type="journal article" date="2021" name="PeerJ">
        <title>Extensive microbial diversity within the chicken gut microbiome revealed by metagenomics and culture.</title>
        <authorList>
            <person name="Gilroy R."/>
            <person name="Ravi A."/>
            <person name="Getino M."/>
            <person name="Pursley I."/>
            <person name="Horton D.L."/>
            <person name="Alikhan N.F."/>
            <person name="Baker D."/>
            <person name="Gharbi K."/>
            <person name="Hall N."/>
            <person name="Watson M."/>
            <person name="Adriaenssens E.M."/>
            <person name="Foster-Nyarko E."/>
            <person name="Jarju S."/>
            <person name="Secka A."/>
            <person name="Antonio M."/>
            <person name="Oren A."/>
            <person name="Chaudhuri R.R."/>
            <person name="La Ragione R."/>
            <person name="Hildebrand F."/>
            <person name="Pallen M.J."/>
        </authorList>
    </citation>
    <scope>NUCLEOTIDE SEQUENCE</scope>
    <source>
        <strain evidence="1">742</strain>
    </source>
</reference>
<protein>
    <submittedName>
        <fullName evidence="1">Uncharacterized protein</fullName>
    </submittedName>
</protein>
<dbReference type="Proteomes" id="UP000824178">
    <property type="component" value="Unassembled WGS sequence"/>
</dbReference>
<sequence>MKQEPNVFDFSRGFVAFPRSLTHWEWYRSPKDARLFFHLMLTANWKPGRVCGREVPAGGRLASRRTLAEETGLTEME</sequence>
<dbReference type="AlphaFoldDB" id="A0A9E2KKG3"/>
<comment type="caution">
    <text evidence="1">The sequence shown here is derived from an EMBL/GenBank/DDBJ whole genome shotgun (WGS) entry which is preliminary data.</text>
</comment>
<organism evidence="1 2">
    <name type="scientific">Candidatus Faecalibacterium intestinavium</name>
    <dbReference type="NCBI Taxonomy" id="2838580"/>
    <lineage>
        <taxon>Bacteria</taxon>
        <taxon>Bacillati</taxon>
        <taxon>Bacillota</taxon>
        <taxon>Clostridia</taxon>
        <taxon>Eubacteriales</taxon>
        <taxon>Oscillospiraceae</taxon>
        <taxon>Faecalibacterium</taxon>
    </lineage>
</organism>
<gene>
    <name evidence="1" type="ORF">H9864_03960</name>
</gene>
<accession>A0A9E2KKG3</accession>
<evidence type="ECO:0000313" key="2">
    <source>
        <dbReference type="Proteomes" id="UP000824178"/>
    </source>
</evidence>